<dbReference type="InterPro" id="IPR016032">
    <property type="entry name" value="Sig_transdc_resp-reg_C-effctor"/>
</dbReference>
<name>A0A6H1UAQ2_9GAMM</name>
<evidence type="ECO:0008006" key="3">
    <source>
        <dbReference type="Google" id="ProtNLM"/>
    </source>
</evidence>
<dbReference type="Proteomes" id="UP000501602">
    <property type="component" value="Chromosome"/>
</dbReference>
<dbReference type="SUPFAM" id="SSF46894">
    <property type="entry name" value="C-terminal effector domain of the bipartite response regulators"/>
    <property type="match status" value="1"/>
</dbReference>
<evidence type="ECO:0000313" key="1">
    <source>
        <dbReference type="EMBL" id="QIZ75670.1"/>
    </source>
</evidence>
<evidence type="ECO:0000313" key="2">
    <source>
        <dbReference type="Proteomes" id="UP000501602"/>
    </source>
</evidence>
<accession>A0A6H1UAQ2</accession>
<organism evidence="1 2">
    <name type="scientific">Ferrimonas lipolytica</name>
    <dbReference type="NCBI Taxonomy" id="2724191"/>
    <lineage>
        <taxon>Bacteria</taxon>
        <taxon>Pseudomonadati</taxon>
        <taxon>Pseudomonadota</taxon>
        <taxon>Gammaproteobacteria</taxon>
        <taxon>Alteromonadales</taxon>
        <taxon>Ferrimonadaceae</taxon>
        <taxon>Ferrimonas</taxon>
    </lineage>
</organism>
<dbReference type="AlphaFoldDB" id="A0A6H1UAQ2"/>
<dbReference type="GO" id="GO:0006355">
    <property type="term" value="P:regulation of DNA-templated transcription"/>
    <property type="evidence" value="ECO:0007669"/>
    <property type="project" value="InterPro"/>
</dbReference>
<dbReference type="Gene3D" id="1.10.10.10">
    <property type="entry name" value="Winged helix-like DNA-binding domain superfamily/Winged helix DNA-binding domain"/>
    <property type="match status" value="1"/>
</dbReference>
<reference evidence="1 2" key="1">
    <citation type="submission" date="2020-04" db="EMBL/GenBank/DDBJ databases">
        <title>Ferrimonas sp. S7 isolated from sea water.</title>
        <authorList>
            <person name="Bae S.S."/>
            <person name="Baek K."/>
        </authorList>
    </citation>
    <scope>NUCLEOTIDE SEQUENCE [LARGE SCALE GENOMIC DNA]</scope>
    <source>
        <strain evidence="1 2">S7</strain>
    </source>
</reference>
<proteinExistence type="predicted"/>
<dbReference type="GO" id="GO:0003677">
    <property type="term" value="F:DNA binding"/>
    <property type="evidence" value="ECO:0007669"/>
    <property type="project" value="InterPro"/>
</dbReference>
<keyword evidence="2" id="KW-1185">Reference proteome</keyword>
<protein>
    <recommendedName>
        <fullName evidence="3">Regulatory protein, luxR family</fullName>
    </recommendedName>
</protein>
<sequence>MNELQINENSLEAMLVSELKSLGLSVGAVDAMFQIDFNNPDSWLGKDWLKRLKLRGSLKFTSEALANGFDDYRNGLTTIDFDLCNTVRKEIHFWRCSNQHSGKMRESGGYSKMVSVTLPLPQCEELCGRFLFFFDRSCQQSSSEVRQSINNALNEMSFYQNAAKSSNLLKSPLQDYGMLKPASLSILRGLAQGYSRNELSDLHYMTPRGVDYHLERMKNLLGAKNIHSMLYKSTNLMLI</sequence>
<dbReference type="EMBL" id="CP051180">
    <property type="protein sequence ID" value="QIZ75670.1"/>
    <property type="molecule type" value="Genomic_DNA"/>
</dbReference>
<dbReference type="KEGG" id="fes:HER31_01380"/>
<gene>
    <name evidence="1" type="ORF">HER31_01380</name>
</gene>
<dbReference type="InterPro" id="IPR036388">
    <property type="entry name" value="WH-like_DNA-bd_sf"/>
</dbReference>
<dbReference type="RefSeq" id="WP_168658931.1">
    <property type="nucleotide sequence ID" value="NZ_CP051180.1"/>
</dbReference>